<keyword evidence="2 4" id="KW-0996">Nickel insertion</keyword>
<proteinExistence type="inferred from homology"/>
<comment type="function">
    <text evidence="4">Required for maturation of urease via the functional incorporation of the urease nickel metallocenter.</text>
</comment>
<comment type="similarity">
    <text evidence="1 4">Belongs to the UreD family.</text>
</comment>
<dbReference type="HAMAP" id="MF_01384">
    <property type="entry name" value="UreD"/>
    <property type="match status" value="1"/>
</dbReference>
<dbReference type="AlphaFoldDB" id="A0A450T1Q5"/>
<dbReference type="PANTHER" id="PTHR33643">
    <property type="entry name" value="UREASE ACCESSORY PROTEIN D"/>
    <property type="match status" value="1"/>
</dbReference>
<sequence>MARLTSTNYPHLSGLSLNFKGQTDMPVRAEQGGWKAQLTFDLNRRGQRTILSRRLHYGPLVIQRPFYPEGAEICHLYLIHPPGGVVGGDELRLDVDMSPDAQALITTPASGKFYRSNGQEAGLRQNIHLSDNTSLEWMPQYNIFFSGCKARLETNISMVGSACFIGWEITALGRSASRKTFTRGIVHQRFQITRDGRLAFIENNRITGDSPALNEYWGMASSQVMGTLLAVPVHDEQLRAIREIEKTHGLEGEPASARLGVSLIEDIMVCRCLARQAEYIQRIFTGIWRVLRPGMMDRAVHEPRIWNT</sequence>
<dbReference type="Pfam" id="PF01774">
    <property type="entry name" value="UreD"/>
    <property type="match status" value="1"/>
</dbReference>
<name>A0A450T1Q5_9GAMM</name>
<reference evidence="5" key="1">
    <citation type="submission" date="2019-02" db="EMBL/GenBank/DDBJ databases">
        <authorList>
            <person name="Gruber-Vodicka R. H."/>
            <person name="Seah K. B. B."/>
        </authorList>
    </citation>
    <scope>NUCLEOTIDE SEQUENCE</scope>
    <source>
        <strain evidence="5">BECK_BZ106</strain>
    </source>
</reference>
<protein>
    <recommendedName>
        <fullName evidence="4">Urease accessory protein UreD</fullName>
    </recommendedName>
</protein>
<evidence type="ECO:0000256" key="1">
    <source>
        <dbReference type="ARBA" id="ARBA00007177"/>
    </source>
</evidence>
<comment type="subunit">
    <text evidence="4">UreD, UreF and UreG form a complex that acts as a GTP-hydrolysis-dependent molecular chaperone, activating the urease apoprotein by helping to assemble the nickel containing metallocenter of UreC. The UreE protein probably delivers the nickel.</text>
</comment>
<dbReference type="InterPro" id="IPR002669">
    <property type="entry name" value="UreD"/>
</dbReference>
<dbReference type="GO" id="GO:0005737">
    <property type="term" value="C:cytoplasm"/>
    <property type="evidence" value="ECO:0007669"/>
    <property type="project" value="UniProtKB-SubCell"/>
</dbReference>
<comment type="subcellular location">
    <subcellularLocation>
        <location evidence="4">Cytoplasm</location>
    </subcellularLocation>
</comment>
<dbReference type="EMBL" id="CAADFD010000055">
    <property type="protein sequence ID" value="VFJ60276.1"/>
    <property type="molecule type" value="Genomic_DNA"/>
</dbReference>
<keyword evidence="3 4" id="KW-0143">Chaperone</keyword>
<keyword evidence="4" id="KW-0963">Cytoplasm</keyword>
<organism evidence="5">
    <name type="scientific">Candidatus Kentrum sp. FW</name>
    <dbReference type="NCBI Taxonomy" id="2126338"/>
    <lineage>
        <taxon>Bacteria</taxon>
        <taxon>Pseudomonadati</taxon>
        <taxon>Pseudomonadota</taxon>
        <taxon>Gammaproteobacteria</taxon>
        <taxon>Candidatus Kentrum</taxon>
    </lineage>
</organism>
<dbReference type="PANTHER" id="PTHR33643:SF1">
    <property type="entry name" value="UREASE ACCESSORY PROTEIN D"/>
    <property type="match status" value="1"/>
</dbReference>
<dbReference type="GO" id="GO:0016151">
    <property type="term" value="F:nickel cation binding"/>
    <property type="evidence" value="ECO:0007669"/>
    <property type="project" value="UniProtKB-UniRule"/>
</dbReference>
<accession>A0A450T1Q5</accession>
<evidence type="ECO:0000313" key="5">
    <source>
        <dbReference type="EMBL" id="VFJ60276.1"/>
    </source>
</evidence>
<evidence type="ECO:0000256" key="2">
    <source>
        <dbReference type="ARBA" id="ARBA00022988"/>
    </source>
</evidence>
<evidence type="ECO:0000256" key="4">
    <source>
        <dbReference type="HAMAP-Rule" id="MF_01384"/>
    </source>
</evidence>
<evidence type="ECO:0000256" key="3">
    <source>
        <dbReference type="ARBA" id="ARBA00023186"/>
    </source>
</evidence>
<gene>
    <name evidence="4" type="primary">ureD</name>
    <name evidence="5" type="ORF">BECKFW1821B_GA0114236_10558</name>
</gene>